<feature type="compositionally biased region" description="Pro residues" evidence="2">
    <location>
        <begin position="402"/>
        <end position="428"/>
    </location>
</feature>
<evidence type="ECO:0000313" key="4">
    <source>
        <dbReference type="Proteomes" id="UP001141259"/>
    </source>
</evidence>
<dbReference type="InterPro" id="IPR036396">
    <property type="entry name" value="Cyt_P450_sf"/>
</dbReference>
<feature type="region of interest" description="Disordered" evidence="2">
    <location>
        <begin position="402"/>
        <end position="432"/>
    </location>
</feature>
<accession>A0A9X2VUH6</accession>
<dbReference type="Proteomes" id="UP001141259">
    <property type="component" value="Unassembled WGS sequence"/>
</dbReference>
<reference evidence="3" key="1">
    <citation type="submission" date="2022-08" db="EMBL/GenBank/DDBJ databases">
        <authorList>
            <person name="Tistechok S."/>
            <person name="Samborskyy M."/>
            <person name="Roman I."/>
        </authorList>
    </citation>
    <scope>NUCLEOTIDE SEQUENCE</scope>
    <source>
        <strain evidence="3">DSM 103496</strain>
    </source>
</reference>
<dbReference type="AlphaFoldDB" id="A0A9X2VUH6"/>
<comment type="caution">
    <text evidence="3">The sequence shown here is derived from an EMBL/GenBank/DDBJ whole genome shotgun (WGS) entry which is preliminary data.</text>
</comment>
<dbReference type="RefSeq" id="WP_259628410.1">
    <property type="nucleotide sequence ID" value="NZ_JANYMP010000027.1"/>
</dbReference>
<dbReference type="PANTHER" id="PTHR46696">
    <property type="entry name" value="P450, PUTATIVE (EUROFUNG)-RELATED"/>
    <property type="match status" value="1"/>
</dbReference>
<dbReference type="Gene3D" id="1.10.630.10">
    <property type="entry name" value="Cytochrome P450"/>
    <property type="match status" value="1"/>
</dbReference>
<evidence type="ECO:0000313" key="3">
    <source>
        <dbReference type="EMBL" id="MCS7482945.1"/>
    </source>
</evidence>
<protein>
    <submittedName>
        <fullName evidence="3">Cytochrome P450</fullName>
    </submittedName>
</protein>
<dbReference type="GO" id="GO:0016705">
    <property type="term" value="F:oxidoreductase activity, acting on paired donors, with incorporation or reduction of molecular oxygen"/>
    <property type="evidence" value="ECO:0007669"/>
    <property type="project" value="InterPro"/>
</dbReference>
<comment type="similarity">
    <text evidence="1">Belongs to the cytochrome P450 family.</text>
</comment>
<proteinExistence type="inferred from homology"/>
<sequence>MTHHLPAEAPPPECPAHHRTALYGPRFAADPAGTYALLRAHGHVAPVELAPGVPASLVIGYRTALEVLRDPTTFPRDPRRWQDGVPPDSPALGMMRYRPNCMFADGAEHARLRGAITTCLARVDHTTLRADTVRIADELIDGFAAAGRVDLLAQYARPLMFILFTNLFGCPPHLSERLLVNTKALFDGHEPEAADRALNATLRELVELKRRRPGQDVVSWLLDADLSDEELCQTILVLMGGGSEPTADLITNALHRMLSDTGLGGGLASGVVRVDDAIDEVLWVDPPMANYSTSHPREAVTLAGVVLAADQPVVISMAAANTDPALNPADHTGNRSHLAFSAGPHACPVPEMARLLGAAAVERVLDRLPGLGLDDSARPVRWREGPFNRGLFALHARFTPPPDPVGPAAAPAPPTTAPPPVPTNPEAPPFRARLRDPVVRWWHGQ</sequence>
<dbReference type="PRINTS" id="PR00359">
    <property type="entry name" value="BP450"/>
</dbReference>
<dbReference type="GO" id="GO:0004497">
    <property type="term" value="F:monooxygenase activity"/>
    <property type="evidence" value="ECO:0007669"/>
    <property type="project" value="InterPro"/>
</dbReference>
<organism evidence="3 4">
    <name type="scientific">Umezawaea endophytica</name>
    <dbReference type="NCBI Taxonomy" id="1654476"/>
    <lineage>
        <taxon>Bacteria</taxon>
        <taxon>Bacillati</taxon>
        <taxon>Actinomycetota</taxon>
        <taxon>Actinomycetes</taxon>
        <taxon>Pseudonocardiales</taxon>
        <taxon>Pseudonocardiaceae</taxon>
        <taxon>Umezawaea</taxon>
    </lineage>
</organism>
<dbReference type="GO" id="GO:0020037">
    <property type="term" value="F:heme binding"/>
    <property type="evidence" value="ECO:0007669"/>
    <property type="project" value="InterPro"/>
</dbReference>
<evidence type="ECO:0000256" key="2">
    <source>
        <dbReference type="SAM" id="MobiDB-lite"/>
    </source>
</evidence>
<dbReference type="SUPFAM" id="SSF48264">
    <property type="entry name" value="Cytochrome P450"/>
    <property type="match status" value="1"/>
</dbReference>
<name>A0A9X2VUH6_9PSEU</name>
<dbReference type="InterPro" id="IPR002397">
    <property type="entry name" value="Cyt_P450_B"/>
</dbReference>
<keyword evidence="4" id="KW-1185">Reference proteome</keyword>
<gene>
    <name evidence="3" type="ORF">NZH93_39370</name>
</gene>
<dbReference type="GO" id="GO:0005506">
    <property type="term" value="F:iron ion binding"/>
    <property type="evidence" value="ECO:0007669"/>
    <property type="project" value="InterPro"/>
</dbReference>
<dbReference type="PANTHER" id="PTHR46696:SF1">
    <property type="entry name" value="CYTOCHROME P450 YJIB-RELATED"/>
    <property type="match status" value="1"/>
</dbReference>
<evidence type="ECO:0000256" key="1">
    <source>
        <dbReference type="ARBA" id="ARBA00010617"/>
    </source>
</evidence>
<dbReference type="EMBL" id="JANYMP010000027">
    <property type="protein sequence ID" value="MCS7482945.1"/>
    <property type="molecule type" value="Genomic_DNA"/>
</dbReference>